<keyword evidence="3 6" id="KW-0378">Hydrolase</keyword>
<keyword evidence="2 6" id="KW-0479">Metal-binding</keyword>
<dbReference type="NCBIfam" id="NF001159">
    <property type="entry name" value="PRK00150.1-3"/>
    <property type="match status" value="1"/>
</dbReference>
<dbReference type="EMBL" id="JAGYPN010000001">
    <property type="protein sequence ID" value="MBS4221579.1"/>
    <property type="molecule type" value="Genomic_DNA"/>
</dbReference>
<feature type="binding site" evidence="6">
    <location>
        <position position="90"/>
    </location>
    <ligand>
        <name>Fe cation</name>
        <dbReference type="ChEBI" id="CHEBI:24875"/>
    </ligand>
</feature>
<dbReference type="PANTHER" id="PTHR10458:SF22">
    <property type="entry name" value="PEPTIDE DEFORMYLASE"/>
    <property type="match status" value="1"/>
</dbReference>
<sequence length="161" mass="17996">MANLPIVHHPADILEVKCDQVFEFNRELHELLDDMYETMISEDGVGLAAPQVGISSQVAIVEIDDEEGLIELINPKIISQSGEQTDVEGCLSFPGLYGTVSRSYTVIIKAQDRYGEEFKLKANDFLARAIQHELDHLNGVLFTSKVIKYVNEEDLEGSEDK</sequence>
<keyword evidence="8" id="KW-1185">Reference proteome</keyword>
<dbReference type="InterPro" id="IPR036821">
    <property type="entry name" value="Peptide_deformylase_sf"/>
</dbReference>
<dbReference type="AlphaFoldDB" id="A0A942Z2K8"/>
<dbReference type="PANTHER" id="PTHR10458">
    <property type="entry name" value="PEPTIDE DEFORMYLASE"/>
    <property type="match status" value="1"/>
</dbReference>
<evidence type="ECO:0000256" key="4">
    <source>
        <dbReference type="ARBA" id="ARBA00022917"/>
    </source>
</evidence>
<dbReference type="Gene3D" id="3.90.45.10">
    <property type="entry name" value="Peptide deformylase"/>
    <property type="match status" value="1"/>
</dbReference>
<dbReference type="NCBIfam" id="TIGR00079">
    <property type="entry name" value="pept_deformyl"/>
    <property type="match status" value="1"/>
</dbReference>
<accession>A0A942Z2K8</accession>
<evidence type="ECO:0000256" key="6">
    <source>
        <dbReference type="HAMAP-Rule" id="MF_00163"/>
    </source>
</evidence>
<dbReference type="GO" id="GO:0046872">
    <property type="term" value="F:metal ion binding"/>
    <property type="evidence" value="ECO:0007669"/>
    <property type="project" value="UniProtKB-KW"/>
</dbReference>
<dbReference type="PRINTS" id="PR01576">
    <property type="entry name" value="PDEFORMYLASE"/>
</dbReference>
<protein>
    <recommendedName>
        <fullName evidence="6">Peptide deformylase</fullName>
        <shortName evidence="6">PDF</shortName>
        <ecNumber evidence="6">3.5.1.88</ecNumber>
    </recommendedName>
    <alternativeName>
        <fullName evidence="6">Polypeptide deformylase</fullName>
    </alternativeName>
</protein>
<evidence type="ECO:0000313" key="7">
    <source>
        <dbReference type="EMBL" id="MBS4221579.1"/>
    </source>
</evidence>
<dbReference type="HAMAP" id="MF_00163">
    <property type="entry name" value="Pep_deformylase"/>
    <property type="match status" value="1"/>
</dbReference>
<comment type="function">
    <text evidence="6">Removes the formyl group from the N-terminal Met of newly synthesized proteins. Requires at least a dipeptide for an efficient rate of reaction. N-terminal L-methionine is a prerequisite for activity but the enzyme has broad specificity at other positions.</text>
</comment>
<feature type="active site" evidence="6">
    <location>
        <position position="133"/>
    </location>
</feature>
<dbReference type="InterPro" id="IPR023635">
    <property type="entry name" value="Peptide_deformylase"/>
</dbReference>
<feature type="binding site" evidence="6">
    <location>
        <position position="136"/>
    </location>
    <ligand>
        <name>Fe cation</name>
        <dbReference type="ChEBI" id="CHEBI:24875"/>
    </ligand>
</feature>
<dbReference type="FunFam" id="3.90.45.10:FF:000005">
    <property type="entry name" value="Peptide deformylase"/>
    <property type="match status" value="1"/>
</dbReference>
<feature type="binding site" evidence="6">
    <location>
        <position position="132"/>
    </location>
    <ligand>
        <name>Fe cation</name>
        <dbReference type="ChEBI" id="CHEBI:24875"/>
    </ligand>
</feature>
<evidence type="ECO:0000313" key="8">
    <source>
        <dbReference type="Proteomes" id="UP000676456"/>
    </source>
</evidence>
<keyword evidence="5 6" id="KW-0408">Iron</keyword>
<comment type="cofactor">
    <cofactor evidence="6">
        <name>Fe(2+)</name>
        <dbReference type="ChEBI" id="CHEBI:29033"/>
    </cofactor>
    <text evidence="6">Binds 1 Fe(2+) ion.</text>
</comment>
<gene>
    <name evidence="6" type="primary">def</name>
    <name evidence="7" type="ORF">KHA91_02255</name>
</gene>
<evidence type="ECO:0000256" key="2">
    <source>
        <dbReference type="ARBA" id="ARBA00022723"/>
    </source>
</evidence>
<dbReference type="Pfam" id="PF01327">
    <property type="entry name" value="Pep_deformylase"/>
    <property type="match status" value="1"/>
</dbReference>
<dbReference type="EC" id="3.5.1.88" evidence="6"/>
<comment type="catalytic activity">
    <reaction evidence="6">
        <text>N-terminal N-formyl-L-methionyl-[peptide] + H2O = N-terminal L-methionyl-[peptide] + formate</text>
        <dbReference type="Rhea" id="RHEA:24420"/>
        <dbReference type="Rhea" id="RHEA-COMP:10639"/>
        <dbReference type="Rhea" id="RHEA-COMP:10640"/>
        <dbReference type="ChEBI" id="CHEBI:15377"/>
        <dbReference type="ChEBI" id="CHEBI:15740"/>
        <dbReference type="ChEBI" id="CHEBI:49298"/>
        <dbReference type="ChEBI" id="CHEBI:64731"/>
        <dbReference type="EC" id="3.5.1.88"/>
    </reaction>
</comment>
<dbReference type="GO" id="GO:0006412">
    <property type="term" value="P:translation"/>
    <property type="evidence" value="ECO:0007669"/>
    <property type="project" value="UniProtKB-UniRule"/>
</dbReference>
<proteinExistence type="inferred from homology"/>
<comment type="similarity">
    <text evidence="1 6">Belongs to the polypeptide deformylase family.</text>
</comment>
<reference evidence="7 8" key="1">
    <citation type="submission" date="2021-05" db="EMBL/GenBank/DDBJ databases">
        <title>Novel Bacillus species.</title>
        <authorList>
            <person name="Liu G."/>
        </authorList>
    </citation>
    <scope>NUCLEOTIDE SEQUENCE [LARGE SCALE GENOMIC DNA]</scope>
    <source>
        <strain evidence="7 8">FJAT-49682</strain>
    </source>
</reference>
<evidence type="ECO:0000256" key="3">
    <source>
        <dbReference type="ARBA" id="ARBA00022801"/>
    </source>
</evidence>
<dbReference type="CDD" id="cd00487">
    <property type="entry name" value="Pep_deformylase"/>
    <property type="match status" value="1"/>
</dbReference>
<dbReference type="Proteomes" id="UP000676456">
    <property type="component" value="Unassembled WGS sequence"/>
</dbReference>
<dbReference type="RefSeq" id="WP_213096593.1">
    <property type="nucleotide sequence ID" value="NZ_JAGYPH010000001.1"/>
</dbReference>
<dbReference type="PIRSF" id="PIRSF004749">
    <property type="entry name" value="Pep_def"/>
    <property type="match status" value="1"/>
</dbReference>
<dbReference type="SUPFAM" id="SSF56420">
    <property type="entry name" value="Peptide deformylase"/>
    <property type="match status" value="1"/>
</dbReference>
<evidence type="ECO:0000256" key="5">
    <source>
        <dbReference type="ARBA" id="ARBA00023004"/>
    </source>
</evidence>
<keyword evidence="4 6" id="KW-0648">Protein biosynthesis</keyword>
<organism evidence="7 8">
    <name type="scientific">Lederbergia citrea</name>
    <dbReference type="NCBI Taxonomy" id="2833581"/>
    <lineage>
        <taxon>Bacteria</taxon>
        <taxon>Bacillati</taxon>
        <taxon>Bacillota</taxon>
        <taxon>Bacilli</taxon>
        <taxon>Bacillales</taxon>
        <taxon>Bacillaceae</taxon>
        <taxon>Lederbergia</taxon>
    </lineage>
</organism>
<dbReference type="GO" id="GO:0042586">
    <property type="term" value="F:peptide deformylase activity"/>
    <property type="evidence" value="ECO:0007669"/>
    <property type="project" value="UniProtKB-UniRule"/>
</dbReference>
<comment type="caution">
    <text evidence="7">The sequence shown here is derived from an EMBL/GenBank/DDBJ whole genome shotgun (WGS) entry which is preliminary data.</text>
</comment>
<evidence type="ECO:0000256" key="1">
    <source>
        <dbReference type="ARBA" id="ARBA00010759"/>
    </source>
</evidence>
<name>A0A942Z2K8_9BACI</name>